<name>A0A8W8JHM1_MAGGI</name>
<dbReference type="Proteomes" id="UP000005408">
    <property type="component" value="Unassembled WGS sequence"/>
</dbReference>
<feature type="compositionally biased region" description="Low complexity" evidence="1">
    <location>
        <begin position="458"/>
        <end position="476"/>
    </location>
</feature>
<sequence length="677" mass="76878">MENLRKRSASELESNNQVISSSDQSMPNMVEVGPTSVTGNVIHVAPPLALVRPENTSIVQRLKPVSLINGGQNAMEIPTQSIKGFNMSRLPLPTQSASDTVCAKMNINEFSRTMTKQNSRDEHQVTNLGDVREAIRKRKKLKFTKKVDSSKINPGKTNTMNKVTLLCPIIDKINQLDIPNQKGTTTVKTTGTCEENLRNTVSNSSGIATPVAIYPNKVNEMNMLNLNTNTLPSNSCNTQSENTAHNLNEHRMIIDTEDVSSTEPATVVKDEPDKQVKVEPGIHVNCEPDTQVNNEPDRQVYYEPDRQVYNEPDNQVYNEPDRQVYSEPDRQVYSEPDRQVYNEPDTTSSMYAMFPGQSYPFYTEPVQQPDSAGQAPNSRATTVITTNGKQRHHPDCKRGQSERRERKKQLARKRYKEKIFIGPHIEKWNRVKEELNFSLNYELAGYLLKQYETWKKISQQQPPSQTSSHPYTTRPEPNTRPEPDTSSTDTGEEESMDTVEDDEQFEKQQETFQYLPPSPVLSHHYMTKPESDTSSTLTGEEDEEYDEWEKSSQYLPSSDSGDEDEQYEKWKESSQQPSSASMSNHPYMTRHSLKKISQHLPSAQSSSVPNTTQPESHTSSTEDEDKQYAEWKKTYQHRPSSPVLSHPYTTKPEPDTSSTDTGDEESIDTVEEDEYKG</sequence>
<feature type="region of interest" description="Disordered" evidence="1">
    <location>
        <begin position="458"/>
        <end position="677"/>
    </location>
</feature>
<proteinExistence type="predicted"/>
<feature type="region of interest" description="Disordered" evidence="1">
    <location>
        <begin position="366"/>
        <end position="412"/>
    </location>
</feature>
<feature type="compositionally biased region" description="Acidic residues" evidence="1">
    <location>
        <begin position="661"/>
        <end position="677"/>
    </location>
</feature>
<dbReference type="AlphaFoldDB" id="A0A8W8JHM1"/>
<feature type="compositionally biased region" description="Polar residues" evidence="1">
    <location>
        <begin position="599"/>
        <end position="619"/>
    </location>
</feature>
<feature type="compositionally biased region" description="Low complexity" evidence="1">
    <location>
        <begin position="573"/>
        <end position="583"/>
    </location>
</feature>
<feature type="compositionally biased region" description="Polar residues" evidence="1">
    <location>
        <begin position="366"/>
        <end position="388"/>
    </location>
</feature>
<keyword evidence="3" id="KW-1185">Reference proteome</keyword>
<organism evidence="2 3">
    <name type="scientific">Magallana gigas</name>
    <name type="common">Pacific oyster</name>
    <name type="synonym">Crassostrea gigas</name>
    <dbReference type="NCBI Taxonomy" id="29159"/>
    <lineage>
        <taxon>Eukaryota</taxon>
        <taxon>Metazoa</taxon>
        <taxon>Spiralia</taxon>
        <taxon>Lophotrochozoa</taxon>
        <taxon>Mollusca</taxon>
        <taxon>Bivalvia</taxon>
        <taxon>Autobranchia</taxon>
        <taxon>Pteriomorphia</taxon>
        <taxon>Ostreida</taxon>
        <taxon>Ostreoidea</taxon>
        <taxon>Ostreidae</taxon>
        <taxon>Magallana</taxon>
    </lineage>
</organism>
<accession>A0A8W8JHM1</accession>
<feature type="compositionally biased region" description="Polar residues" evidence="1">
    <location>
        <begin position="11"/>
        <end position="27"/>
    </location>
</feature>
<evidence type="ECO:0000313" key="2">
    <source>
        <dbReference type="EnsemblMetazoa" id="G19443.2:cds"/>
    </source>
</evidence>
<feature type="compositionally biased region" description="Basic and acidic residues" evidence="1">
    <location>
        <begin position="1"/>
        <end position="10"/>
    </location>
</feature>
<protein>
    <submittedName>
        <fullName evidence="2">Uncharacterized protein</fullName>
    </submittedName>
</protein>
<feature type="region of interest" description="Disordered" evidence="1">
    <location>
        <begin position="1"/>
        <end position="29"/>
    </location>
</feature>
<evidence type="ECO:0000256" key="1">
    <source>
        <dbReference type="SAM" id="MobiDB-lite"/>
    </source>
</evidence>
<reference evidence="2" key="1">
    <citation type="submission" date="2022-08" db="UniProtKB">
        <authorList>
            <consortium name="EnsemblMetazoa"/>
        </authorList>
    </citation>
    <scope>IDENTIFICATION</scope>
    <source>
        <strain evidence="2">05x7-T-G4-1.051#20</strain>
    </source>
</reference>
<feature type="compositionally biased region" description="Acidic residues" evidence="1">
    <location>
        <begin position="490"/>
        <end position="504"/>
    </location>
</feature>
<evidence type="ECO:0000313" key="3">
    <source>
        <dbReference type="Proteomes" id="UP000005408"/>
    </source>
</evidence>
<dbReference type="EnsemblMetazoa" id="G19443.2">
    <property type="protein sequence ID" value="G19443.2:cds"/>
    <property type="gene ID" value="G19443"/>
</dbReference>